<organism evidence="3 4">
    <name type="scientific">Glycine soja</name>
    <name type="common">Wild soybean</name>
    <dbReference type="NCBI Taxonomy" id="3848"/>
    <lineage>
        <taxon>Eukaryota</taxon>
        <taxon>Viridiplantae</taxon>
        <taxon>Streptophyta</taxon>
        <taxon>Embryophyta</taxon>
        <taxon>Tracheophyta</taxon>
        <taxon>Spermatophyta</taxon>
        <taxon>Magnoliopsida</taxon>
        <taxon>eudicotyledons</taxon>
        <taxon>Gunneridae</taxon>
        <taxon>Pentapetalae</taxon>
        <taxon>rosids</taxon>
        <taxon>fabids</taxon>
        <taxon>Fabales</taxon>
        <taxon>Fabaceae</taxon>
        <taxon>Papilionoideae</taxon>
        <taxon>50 kb inversion clade</taxon>
        <taxon>NPAAA clade</taxon>
        <taxon>indigoferoid/millettioid clade</taxon>
        <taxon>Phaseoleae</taxon>
        <taxon>Glycine</taxon>
        <taxon>Glycine subgen. Soja</taxon>
    </lineage>
</organism>
<dbReference type="PANTHER" id="PTHR31197:SF4">
    <property type="entry name" value="OS02G0150900 PROTEIN"/>
    <property type="match status" value="1"/>
</dbReference>
<dbReference type="InterPro" id="IPR058352">
    <property type="entry name" value="DUF8039"/>
</dbReference>
<evidence type="ECO:0000313" key="4">
    <source>
        <dbReference type="Proteomes" id="UP000289340"/>
    </source>
</evidence>
<sequence length="1175" mass="131228">MASPPASPPLPPPPPSPPSAPSDASASPSAMKWTRKASRLRSLSTRPPGAERPVVHVDPATGKADGPHRKKLRTYLGIVAHDKVDVTYENGKVVPTAQKNLTWEDIQVEYEIPEASDSRTKRKLLQTVGERWRQFKSDLTRKWALAANQDGVEDTVCEKYDISKEKWAQFCQTRRDPSWEDVHKKAQAIQKQNTAPHVLSRGGYDYLEQKLLAEKIKKKLDEAAQSGSVDGIIDPPSPVRGHMKWKMARTKKTGEMTIEATKETVAKIDSFEDQATQGSFVPHGRQDVPVATIGRPEHPGRVRAAGAAADPANQGPARGVHHRESDAAAHGILQLEQSRIQSQMQSQGLALPPEPLVSPSDPQVSTKGSCVNPSRNDPETVKVGVEEVTDADAPVPVPTDEVSLVGQALHTFLAWPTHLVKSLSQQVAVSPAKPPPKPDPEVDDPLYLMTLTIPELFLRPYQVTWDGTVFGVFNPDFPLYIKHEDLSEIAHGGQCLSISVHLTETCMRVGNSDIYGFLEPQSIQRSGQSQFESESYIKSWMQSSKHDVYLGAYLNGPDNYLKGIINRDILLRSGSCQIPSKMCTIGDRPALTLSKWFSVEVINTKAHKSESEVTMINTCNWLKLVELGGLSRTELLENEELHFAKGKKEEREAAHLFTLVLIAETGIARHLRKDPNNNTIRKLKLKNTNPSSYEVSLFRHQFSCLRQVFFGFFPEISDLGHSLLDTFSSFHLHVLILKNKEYAIDYYRCGFAISGLYMVSGLVSVSSMEDIQLDISWDDVACPICLDFPHNSVLLHCSSYDKGCRAFVCDTNQLHSNCLDRFKNSCGMPSSPVSNATSTETTENSDDHEVSNGQCNLTCPLCRGEVSGWVIVDKARIHLDEKKRCCDEVRCTFMGSYLELQEHAQLEHPHARPSKIDPARQLDWENFQQSSEIIDVLSTIHSEIPRGVVLGDYVIEYGDDDARDEFEDFPGDEGNWWTSCILYFDNFRRSRNRRTRVSRTGRDNRRLSYDTSNSDEGSVVSMEYADYRIEEIDDDFVSTSGSSRGSSGYRRLLSSDNFNPIDAVPAFMTIRYVLTAQEFVTVKSGQAHAPVPENKEKKNPSPCDYDLLETPNAPQLYKIEHKVRKVNLEANAALTAIFAGDDRDFLVIMSSDPPTSSTLLDDHHHNALYSDFLLP</sequence>
<name>A0A445EXY8_GLYSO</name>
<feature type="compositionally biased region" description="Low complexity" evidence="1">
    <location>
        <begin position="21"/>
        <end position="30"/>
    </location>
</feature>
<dbReference type="AlphaFoldDB" id="A0A445EXY8"/>
<evidence type="ECO:0000313" key="3">
    <source>
        <dbReference type="EMBL" id="RZB41197.1"/>
    </source>
</evidence>
<feature type="compositionally biased region" description="Low complexity" evidence="1">
    <location>
        <begin position="302"/>
        <end position="318"/>
    </location>
</feature>
<evidence type="ECO:0000259" key="2">
    <source>
        <dbReference type="Pfam" id="PF26133"/>
    </source>
</evidence>
<dbReference type="EMBL" id="QZWG01001072">
    <property type="protein sequence ID" value="RZB41197.1"/>
    <property type="molecule type" value="Genomic_DNA"/>
</dbReference>
<dbReference type="PANTHER" id="PTHR31197">
    <property type="entry name" value="OS01G0612600 PROTEIN"/>
    <property type="match status" value="1"/>
</dbReference>
<accession>A0A445EXY8</accession>
<feature type="compositionally biased region" description="Polar residues" evidence="1">
    <location>
        <begin position="360"/>
        <end position="375"/>
    </location>
</feature>
<dbReference type="InterPro" id="IPR012866">
    <property type="entry name" value="DUF1644"/>
</dbReference>
<feature type="region of interest" description="Disordered" evidence="1">
    <location>
        <begin position="828"/>
        <end position="851"/>
    </location>
</feature>
<proteinExistence type="predicted"/>
<feature type="domain" description="DUF8039" evidence="2">
    <location>
        <begin position="377"/>
        <end position="421"/>
    </location>
</feature>
<protein>
    <recommendedName>
        <fullName evidence="2">DUF8039 domain-containing protein</fullName>
    </recommendedName>
</protein>
<dbReference type="Proteomes" id="UP000289340">
    <property type="component" value="Unassembled WGS sequence"/>
</dbReference>
<evidence type="ECO:0000256" key="1">
    <source>
        <dbReference type="SAM" id="MobiDB-lite"/>
    </source>
</evidence>
<reference evidence="3 4" key="1">
    <citation type="submission" date="2018-09" db="EMBL/GenBank/DDBJ databases">
        <title>A high-quality reference genome of wild soybean provides a powerful tool to mine soybean genomes.</title>
        <authorList>
            <person name="Xie M."/>
            <person name="Chung C.Y.L."/>
            <person name="Li M.-W."/>
            <person name="Wong F.-L."/>
            <person name="Chan T.-F."/>
            <person name="Lam H.-M."/>
        </authorList>
    </citation>
    <scope>NUCLEOTIDE SEQUENCE [LARGE SCALE GENOMIC DNA]</scope>
    <source>
        <strain evidence="4">cv. W05</strain>
        <tissue evidence="3">Hypocotyl of etiolated seedlings</tissue>
    </source>
</reference>
<comment type="caution">
    <text evidence="3">The sequence shown here is derived from an EMBL/GenBank/DDBJ whole genome shotgun (WGS) entry which is preliminary data.</text>
</comment>
<feature type="compositionally biased region" description="Pro residues" evidence="1">
    <location>
        <begin position="1"/>
        <end position="20"/>
    </location>
</feature>
<feature type="region of interest" description="Disordered" evidence="1">
    <location>
        <begin position="277"/>
        <end position="324"/>
    </location>
</feature>
<feature type="region of interest" description="Disordered" evidence="1">
    <location>
        <begin position="1"/>
        <end position="68"/>
    </location>
</feature>
<feature type="compositionally biased region" description="Polar residues" evidence="1">
    <location>
        <begin position="339"/>
        <end position="348"/>
    </location>
</feature>
<dbReference type="Pfam" id="PF26133">
    <property type="entry name" value="DUF8039"/>
    <property type="match status" value="1"/>
</dbReference>
<gene>
    <name evidence="3" type="ORF">D0Y65_055389</name>
</gene>
<keyword evidence="4" id="KW-1185">Reference proteome</keyword>
<feature type="region of interest" description="Disordered" evidence="1">
    <location>
        <begin position="339"/>
        <end position="378"/>
    </location>
</feature>
<dbReference type="Pfam" id="PF07800">
    <property type="entry name" value="DUF1644"/>
    <property type="match status" value="1"/>
</dbReference>